<dbReference type="InterPro" id="IPR040476">
    <property type="entry name" value="CSD2"/>
</dbReference>
<dbReference type="InterPro" id="IPR012340">
    <property type="entry name" value="NA-bd_OB-fold"/>
</dbReference>
<evidence type="ECO:0000256" key="5">
    <source>
        <dbReference type="ARBA" id="ARBA00022839"/>
    </source>
</evidence>
<comment type="catalytic activity">
    <reaction evidence="1 7">
        <text>Exonucleolytic cleavage in the 3'- to 5'-direction to yield nucleoside 5'-phosphates.</text>
        <dbReference type="EC" id="3.1.13.1"/>
    </reaction>
</comment>
<name>A0ABV1IFX6_9ACTN</name>
<reference evidence="10 11" key="1">
    <citation type="submission" date="2024-04" db="EMBL/GenBank/DDBJ databases">
        <title>Human intestinal bacterial collection.</title>
        <authorList>
            <person name="Pauvert C."/>
            <person name="Hitch T.C.A."/>
            <person name="Clavel T."/>
        </authorList>
    </citation>
    <scope>NUCLEOTIDE SEQUENCE [LARGE SCALE GENOMIC DNA]</scope>
    <source>
        <strain evidence="10 11">CLA-AA-H197</strain>
    </source>
</reference>
<keyword evidence="4 7" id="KW-0378">Hydrolase</keyword>
<dbReference type="Pfam" id="PF00773">
    <property type="entry name" value="RNB"/>
    <property type="match status" value="1"/>
</dbReference>
<evidence type="ECO:0000256" key="8">
    <source>
        <dbReference type="SAM" id="MobiDB-lite"/>
    </source>
</evidence>
<dbReference type="InterPro" id="IPR004476">
    <property type="entry name" value="RNase_II/RNase_R"/>
</dbReference>
<keyword evidence="2 7" id="KW-0963">Cytoplasm</keyword>
<evidence type="ECO:0000313" key="11">
    <source>
        <dbReference type="Proteomes" id="UP001478817"/>
    </source>
</evidence>
<dbReference type="PROSITE" id="PS50126">
    <property type="entry name" value="S1"/>
    <property type="match status" value="1"/>
</dbReference>
<dbReference type="CDD" id="cd04471">
    <property type="entry name" value="S1_RNase_R"/>
    <property type="match status" value="1"/>
</dbReference>
<dbReference type="RefSeq" id="WP_349182411.1">
    <property type="nucleotide sequence ID" value="NZ_JBBNGS010000009.1"/>
</dbReference>
<dbReference type="SMART" id="SM00316">
    <property type="entry name" value="S1"/>
    <property type="match status" value="1"/>
</dbReference>
<proteinExistence type="inferred from homology"/>
<evidence type="ECO:0000256" key="6">
    <source>
        <dbReference type="ARBA" id="ARBA00022884"/>
    </source>
</evidence>
<evidence type="ECO:0000313" key="10">
    <source>
        <dbReference type="EMBL" id="MEQ2637803.1"/>
    </source>
</evidence>
<keyword evidence="6 7" id="KW-0694">RNA-binding</keyword>
<comment type="function">
    <text evidence="7">3'-5' exoribonuclease that releases 5'-nucleoside monophosphates and is involved in maturation of structured RNAs.</text>
</comment>
<dbReference type="EC" id="3.1.13.1" evidence="7"/>
<dbReference type="Pfam" id="PF17876">
    <property type="entry name" value="CSD2"/>
    <property type="match status" value="1"/>
</dbReference>
<comment type="subcellular location">
    <subcellularLocation>
        <location evidence="7">Cytoplasm</location>
    </subcellularLocation>
</comment>
<dbReference type="InterPro" id="IPR011805">
    <property type="entry name" value="RNase_R"/>
</dbReference>
<dbReference type="EMBL" id="JBBNGS010000009">
    <property type="protein sequence ID" value="MEQ2637803.1"/>
    <property type="molecule type" value="Genomic_DNA"/>
</dbReference>
<sequence>MARKRPHHGSTRRGRTQGPRKPRKVLTGILRVLRPGVAVVETSEGTFDVARQGLREAMSGDEVQVFLADGRGGRKAIVHSVLQRATQTFIGRFGQAGPLGAVVPLDTRMGHDFFVVPEDPSPRWLGVVEGDVVVARITEYPTRYTAATVTLDRRVGAADELDMNIESVIASHGLATDFSPSTLAEAEDVVPALGEALAAEPRRRDLRDVPCVTIDPADARDFDDAVGARRLPDGGFELDVHIADVTHYLPWGSSMDLDARARTCSVYLVDRVIPMLPERLCNDVCSLRPQEDRLAMTVRMRLDARGRVTGYDAMASAIRSNARLCYDEVDALLSGRSTAADLPADPAEKDRLAEMLRVLDQVRELRERVRAERGAIDFETREAKVALDADGHPTGVTVRQRSRATGLVEEAMLLANECVAKILAGAEVPAAFRVHERPSAEDLRRTILPLDEMGLLEEGDAAALLAGDPFAISRVLERSRGTSGEYLASTLLLRAQRRATYLPHNEGHYALGASAYCHFTSPIRRYPDDVVHRALKAHLAGKDGGREQRAVERVLPQLCEACSSMERTADAAARDSQKVKMAELYEGRVGQVERGVVSGCERFGVFVSLDETCAEGLLPVRALGHEWYSYDEDRMALVGESTGAVWRLGQRVEVEVAGVDVARGQIDFRLPERPGR</sequence>
<dbReference type="PANTHER" id="PTHR23355">
    <property type="entry name" value="RIBONUCLEASE"/>
    <property type="match status" value="1"/>
</dbReference>
<dbReference type="InterPro" id="IPR001900">
    <property type="entry name" value="RNase_II/R"/>
</dbReference>
<comment type="caution">
    <text evidence="10">The sequence shown here is derived from an EMBL/GenBank/DDBJ whole genome shotgun (WGS) entry which is preliminary data.</text>
</comment>
<comment type="similarity">
    <text evidence="7">Belongs to the RNR ribonuclease family. RNase R subfamily.</text>
</comment>
<keyword evidence="5 7" id="KW-0269">Exonuclease</keyword>
<protein>
    <recommendedName>
        <fullName evidence="7">Ribonuclease R</fullName>
        <shortName evidence="7">RNase R</shortName>
        <ecNumber evidence="7">3.1.13.1</ecNumber>
    </recommendedName>
</protein>
<dbReference type="Gene3D" id="2.40.50.140">
    <property type="entry name" value="Nucleic acid-binding proteins"/>
    <property type="match status" value="1"/>
</dbReference>
<evidence type="ECO:0000259" key="9">
    <source>
        <dbReference type="PROSITE" id="PS50126"/>
    </source>
</evidence>
<dbReference type="GO" id="GO:0008859">
    <property type="term" value="F:exoribonuclease II activity"/>
    <property type="evidence" value="ECO:0007669"/>
    <property type="project" value="UniProtKB-EC"/>
</dbReference>
<dbReference type="SUPFAM" id="SSF50249">
    <property type="entry name" value="Nucleic acid-binding proteins"/>
    <property type="match status" value="2"/>
</dbReference>
<dbReference type="Proteomes" id="UP001478817">
    <property type="component" value="Unassembled WGS sequence"/>
</dbReference>
<dbReference type="HAMAP" id="MF_01895">
    <property type="entry name" value="RNase_R"/>
    <property type="match status" value="1"/>
</dbReference>
<feature type="domain" description="S1 motif" evidence="9">
    <location>
        <begin position="590"/>
        <end position="671"/>
    </location>
</feature>
<dbReference type="NCBIfam" id="TIGR00358">
    <property type="entry name" value="3_prime_RNase"/>
    <property type="match status" value="1"/>
</dbReference>
<evidence type="ECO:0000256" key="2">
    <source>
        <dbReference type="ARBA" id="ARBA00022490"/>
    </source>
</evidence>
<keyword evidence="11" id="KW-1185">Reference proteome</keyword>
<keyword evidence="3 7" id="KW-0540">Nuclease</keyword>
<evidence type="ECO:0000256" key="3">
    <source>
        <dbReference type="ARBA" id="ARBA00022722"/>
    </source>
</evidence>
<evidence type="ECO:0000256" key="4">
    <source>
        <dbReference type="ARBA" id="ARBA00022801"/>
    </source>
</evidence>
<dbReference type="NCBIfam" id="TIGR02063">
    <property type="entry name" value="RNase_R"/>
    <property type="match status" value="1"/>
</dbReference>
<accession>A0ABV1IFX6</accession>
<dbReference type="PANTHER" id="PTHR23355:SF9">
    <property type="entry name" value="DIS3-LIKE EXONUCLEASE 2"/>
    <property type="match status" value="1"/>
</dbReference>
<dbReference type="InterPro" id="IPR050180">
    <property type="entry name" value="RNR_Ribonuclease"/>
</dbReference>
<dbReference type="InterPro" id="IPR003029">
    <property type="entry name" value="S1_domain"/>
</dbReference>
<organism evidence="10 11">
    <name type="scientific">Paratractidigestivibacter faecalis</name>
    <dbReference type="NCBI Taxonomy" id="2292441"/>
    <lineage>
        <taxon>Bacteria</taxon>
        <taxon>Bacillati</taxon>
        <taxon>Actinomycetota</taxon>
        <taxon>Coriobacteriia</taxon>
        <taxon>Coriobacteriales</taxon>
        <taxon>Atopobiaceae</taxon>
        <taxon>Paratractidigestivibacter</taxon>
    </lineage>
</organism>
<feature type="region of interest" description="Disordered" evidence="8">
    <location>
        <begin position="1"/>
        <end position="23"/>
    </location>
</feature>
<dbReference type="Pfam" id="PF00575">
    <property type="entry name" value="S1"/>
    <property type="match status" value="1"/>
</dbReference>
<dbReference type="SMART" id="SM00955">
    <property type="entry name" value="RNB"/>
    <property type="match status" value="1"/>
</dbReference>
<evidence type="ECO:0000256" key="1">
    <source>
        <dbReference type="ARBA" id="ARBA00001849"/>
    </source>
</evidence>
<gene>
    <name evidence="7 10" type="primary">rnr</name>
    <name evidence="10" type="ORF">AAAT05_05525</name>
</gene>
<evidence type="ECO:0000256" key="7">
    <source>
        <dbReference type="HAMAP-Rule" id="MF_01895"/>
    </source>
</evidence>